<organism evidence="3 4">
    <name type="scientific">Danaus chrysippus</name>
    <name type="common">African queen</name>
    <dbReference type="NCBI Taxonomy" id="151541"/>
    <lineage>
        <taxon>Eukaryota</taxon>
        <taxon>Metazoa</taxon>
        <taxon>Ecdysozoa</taxon>
        <taxon>Arthropoda</taxon>
        <taxon>Hexapoda</taxon>
        <taxon>Insecta</taxon>
        <taxon>Pterygota</taxon>
        <taxon>Neoptera</taxon>
        <taxon>Endopterygota</taxon>
        <taxon>Lepidoptera</taxon>
        <taxon>Glossata</taxon>
        <taxon>Ditrysia</taxon>
        <taxon>Papilionoidea</taxon>
        <taxon>Nymphalidae</taxon>
        <taxon>Danainae</taxon>
        <taxon>Danaini</taxon>
        <taxon>Danaina</taxon>
        <taxon>Danaus</taxon>
        <taxon>Anosia</taxon>
    </lineage>
</organism>
<dbReference type="AlphaFoldDB" id="A0A8J2WB95"/>
<name>A0A8J2WB95_9NEOP</name>
<gene>
    <name evidence="3" type="ORF">DCHRY22_LOCUS13329</name>
</gene>
<accession>A0A8J2WB95</accession>
<dbReference type="Pfam" id="PF25818">
    <property type="entry name" value="MTRES1_C"/>
    <property type="match status" value="1"/>
</dbReference>
<dbReference type="EMBL" id="CAKASE010000079">
    <property type="protein sequence ID" value="CAG9579759.1"/>
    <property type="molecule type" value="Genomic_DNA"/>
</dbReference>
<evidence type="ECO:0000259" key="2">
    <source>
        <dbReference type="Pfam" id="PF25818"/>
    </source>
</evidence>
<dbReference type="PROSITE" id="PS50889">
    <property type="entry name" value="S4"/>
    <property type="match status" value="1"/>
</dbReference>
<keyword evidence="1" id="KW-0694">RNA-binding</keyword>
<keyword evidence="4" id="KW-1185">Reference proteome</keyword>
<dbReference type="OrthoDB" id="4150at2759"/>
<proteinExistence type="predicted"/>
<evidence type="ECO:0000313" key="4">
    <source>
        <dbReference type="Proteomes" id="UP000789524"/>
    </source>
</evidence>
<reference evidence="3" key="1">
    <citation type="submission" date="2021-09" db="EMBL/GenBank/DDBJ databases">
        <authorList>
            <person name="Martin H S."/>
        </authorList>
    </citation>
    <scope>NUCLEOTIDE SEQUENCE</scope>
</reference>
<evidence type="ECO:0000313" key="3">
    <source>
        <dbReference type="EMBL" id="CAG9579759.1"/>
    </source>
</evidence>
<feature type="domain" description="Mitochondrial transcription rescue factor 1 C-terminal" evidence="2">
    <location>
        <begin position="93"/>
        <end position="184"/>
    </location>
</feature>
<dbReference type="PANTHER" id="PTHR13633:SF3">
    <property type="entry name" value="MITOCHONDRIAL TRANSCRIPTION RESCUE FACTOR 1"/>
    <property type="match status" value="1"/>
</dbReference>
<protein>
    <submittedName>
        <fullName evidence="3">(African queen) hypothetical protein</fullName>
    </submittedName>
</protein>
<dbReference type="GO" id="GO:1903108">
    <property type="term" value="P:regulation of mitochondrial transcription"/>
    <property type="evidence" value="ECO:0007669"/>
    <property type="project" value="TreeGrafter"/>
</dbReference>
<comment type="caution">
    <text evidence="3">The sequence shown here is derived from an EMBL/GenBank/DDBJ whole genome shotgun (WGS) entry which is preliminary data.</text>
</comment>
<sequence length="202" mass="23083">MNVLRRRSYLRQNLLRFVSLESRPRPLIISSKNVLEKNLQTAKLSPICPLNNYSLCRCKSRKQADHDSDDESEIFDDNDASLSRDSKVIKFNTTSLRTDAILKAALGVARNKIETIFYDSKIRVNGKKILKKSAPVRVDYEIDVIKGVSPKNPEHLYVSRIEIINLAAKEDAIVVTARRFKTLLIENYETDPYKPSTADDDK</sequence>
<dbReference type="Proteomes" id="UP000789524">
    <property type="component" value="Unassembled WGS sequence"/>
</dbReference>
<dbReference type="PANTHER" id="PTHR13633">
    <property type="entry name" value="MITOCHONDRIAL TRANSCRIPTION RESCUE FACTOR 1"/>
    <property type="match status" value="1"/>
</dbReference>
<dbReference type="GO" id="GO:0005739">
    <property type="term" value="C:mitochondrion"/>
    <property type="evidence" value="ECO:0007669"/>
    <property type="project" value="TreeGrafter"/>
</dbReference>
<evidence type="ECO:0000256" key="1">
    <source>
        <dbReference type="PROSITE-ProRule" id="PRU00182"/>
    </source>
</evidence>
<dbReference type="GO" id="GO:0003723">
    <property type="term" value="F:RNA binding"/>
    <property type="evidence" value="ECO:0007669"/>
    <property type="project" value="UniProtKB-KW"/>
</dbReference>
<dbReference type="InterPro" id="IPR057896">
    <property type="entry name" value="MTRES1_C"/>
</dbReference>